<dbReference type="AlphaFoldDB" id="A0A176WTL9"/>
<keyword evidence="2" id="KW-1185">Reference proteome</keyword>
<comment type="caution">
    <text evidence="1">The sequence shown here is derived from an EMBL/GenBank/DDBJ whole genome shotgun (WGS) entry which is preliminary data.</text>
</comment>
<accession>A0A176WTL9</accession>
<name>A0A176WTL9_MARPO</name>
<evidence type="ECO:0000313" key="1">
    <source>
        <dbReference type="EMBL" id="OAE35865.1"/>
    </source>
</evidence>
<dbReference type="EMBL" id="LVLJ01000053">
    <property type="protein sequence ID" value="OAE35865.1"/>
    <property type="molecule type" value="Genomic_DNA"/>
</dbReference>
<proteinExistence type="predicted"/>
<organism evidence="1 2">
    <name type="scientific">Marchantia polymorpha subsp. ruderalis</name>
    <dbReference type="NCBI Taxonomy" id="1480154"/>
    <lineage>
        <taxon>Eukaryota</taxon>
        <taxon>Viridiplantae</taxon>
        <taxon>Streptophyta</taxon>
        <taxon>Embryophyta</taxon>
        <taxon>Marchantiophyta</taxon>
        <taxon>Marchantiopsida</taxon>
        <taxon>Marchantiidae</taxon>
        <taxon>Marchantiales</taxon>
        <taxon>Marchantiaceae</taxon>
        <taxon>Marchantia</taxon>
    </lineage>
</organism>
<dbReference type="Proteomes" id="UP000077202">
    <property type="component" value="Unassembled WGS sequence"/>
</dbReference>
<reference evidence="1" key="1">
    <citation type="submission" date="2016-03" db="EMBL/GenBank/DDBJ databases">
        <title>Mechanisms controlling the formation of the plant cell surface in tip-growing cells are functionally conserved among land plants.</title>
        <authorList>
            <person name="Honkanen S."/>
            <person name="Jones V.A."/>
            <person name="Morieri G."/>
            <person name="Champion C."/>
            <person name="Hetherington A.J."/>
            <person name="Kelly S."/>
            <person name="Saint-Marcoux D."/>
            <person name="Proust H."/>
            <person name="Prescott H."/>
            <person name="Dolan L."/>
        </authorList>
    </citation>
    <scope>NUCLEOTIDE SEQUENCE [LARGE SCALE GENOMIC DNA]</scope>
    <source>
        <tissue evidence="1">Whole gametophyte</tissue>
    </source>
</reference>
<protein>
    <submittedName>
        <fullName evidence="1">Uncharacterized protein</fullName>
    </submittedName>
</protein>
<sequence>MNVVIRLQVLQLRPSIQEPELSVLPTIELASKNRGKPSESARVLSFAPPQETAGACDRARTNHHHCSCLFFKVSASRINQSVMAVLFPGFFWGERDGPRSLHCTAAAADAAADAESCAGLSTDEVHSLATIIVL</sequence>
<gene>
    <name evidence="1" type="ORF">AXG93_4346s1100</name>
</gene>
<evidence type="ECO:0000313" key="2">
    <source>
        <dbReference type="Proteomes" id="UP000077202"/>
    </source>
</evidence>